<dbReference type="PANTHER" id="PTHR37422">
    <property type="entry name" value="TEICHURONIC ACID BIOSYNTHESIS PROTEIN TUAE"/>
    <property type="match status" value="1"/>
</dbReference>
<evidence type="ECO:0000256" key="3">
    <source>
        <dbReference type="ARBA" id="ARBA00022989"/>
    </source>
</evidence>
<accession>A0A1W6MQX0</accession>
<feature type="transmembrane region" description="Helical" evidence="5">
    <location>
        <begin position="225"/>
        <end position="244"/>
    </location>
</feature>
<dbReference type="KEGG" id="mbry:B1812_01465"/>
<dbReference type="AlphaFoldDB" id="A0A1W6MQX0"/>
<feature type="transmembrane region" description="Helical" evidence="5">
    <location>
        <begin position="177"/>
        <end position="199"/>
    </location>
</feature>
<proteinExistence type="predicted"/>
<dbReference type="GO" id="GO:0016020">
    <property type="term" value="C:membrane"/>
    <property type="evidence" value="ECO:0007669"/>
    <property type="project" value="UniProtKB-SubCell"/>
</dbReference>
<dbReference type="InterPro" id="IPR007016">
    <property type="entry name" value="O-antigen_ligase-rel_domated"/>
</dbReference>
<dbReference type="Proteomes" id="UP000193978">
    <property type="component" value="Chromosome"/>
</dbReference>
<organism evidence="7 8">
    <name type="scientific">Methylocystis bryophila</name>
    <dbReference type="NCBI Taxonomy" id="655015"/>
    <lineage>
        <taxon>Bacteria</taxon>
        <taxon>Pseudomonadati</taxon>
        <taxon>Pseudomonadota</taxon>
        <taxon>Alphaproteobacteria</taxon>
        <taxon>Hyphomicrobiales</taxon>
        <taxon>Methylocystaceae</taxon>
        <taxon>Methylocystis</taxon>
    </lineage>
</organism>
<dbReference type="RefSeq" id="WP_158658538.1">
    <property type="nucleotide sequence ID" value="NZ_AP027149.1"/>
</dbReference>
<keyword evidence="4 5" id="KW-0472">Membrane</keyword>
<dbReference type="PANTHER" id="PTHR37422:SF23">
    <property type="entry name" value="TEICHURONIC ACID BIOSYNTHESIS PROTEIN TUAE"/>
    <property type="match status" value="1"/>
</dbReference>
<dbReference type="EMBL" id="CP019948">
    <property type="protein sequence ID" value="ARN79962.1"/>
    <property type="molecule type" value="Genomic_DNA"/>
</dbReference>
<feature type="domain" description="O-antigen ligase-related" evidence="6">
    <location>
        <begin position="278"/>
        <end position="414"/>
    </location>
</feature>
<dbReference type="Pfam" id="PF04932">
    <property type="entry name" value="Wzy_C"/>
    <property type="match status" value="1"/>
</dbReference>
<comment type="subcellular location">
    <subcellularLocation>
        <location evidence="1">Membrane</location>
        <topology evidence="1">Multi-pass membrane protein</topology>
    </subcellularLocation>
</comment>
<feature type="transmembrane region" description="Helical" evidence="5">
    <location>
        <begin position="407"/>
        <end position="429"/>
    </location>
</feature>
<evidence type="ECO:0000256" key="4">
    <source>
        <dbReference type="ARBA" id="ARBA00023136"/>
    </source>
</evidence>
<keyword evidence="8" id="KW-1185">Reference proteome</keyword>
<protein>
    <recommendedName>
        <fullName evidence="6">O-antigen ligase-related domain-containing protein</fullName>
    </recommendedName>
</protein>
<feature type="transmembrane region" description="Helical" evidence="5">
    <location>
        <begin position="89"/>
        <end position="110"/>
    </location>
</feature>
<feature type="transmembrane region" description="Helical" evidence="5">
    <location>
        <begin position="271"/>
        <end position="287"/>
    </location>
</feature>
<evidence type="ECO:0000313" key="8">
    <source>
        <dbReference type="Proteomes" id="UP000193978"/>
    </source>
</evidence>
<feature type="transmembrane region" description="Helical" evidence="5">
    <location>
        <begin position="147"/>
        <end position="165"/>
    </location>
</feature>
<evidence type="ECO:0000313" key="7">
    <source>
        <dbReference type="EMBL" id="ARN79962.1"/>
    </source>
</evidence>
<feature type="transmembrane region" description="Helical" evidence="5">
    <location>
        <begin position="293"/>
        <end position="310"/>
    </location>
</feature>
<evidence type="ECO:0000256" key="1">
    <source>
        <dbReference type="ARBA" id="ARBA00004141"/>
    </source>
</evidence>
<feature type="transmembrane region" description="Helical" evidence="5">
    <location>
        <begin position="60"/>
        <end position="82"/>
    </location>
</feature>
<feature type="transmembrane region" description="Helical" evidence="5">
    <location>
        <begin position="35"/>
        <end position="54"/>
    </location>
</feature>
<gene>
    <name evidence="7" type="ORF">B1812_01465</name>
</gene>
<feature type="transmembrane region" description="Helical" evidence="5">
    <location>
        <begin position="441"/>
        <end position="460"/>
    </location>
</feature>
<dbReference type="STRING" id="655015.B1812_01465"/>
<reference evidence="7 8" key="1">
    <citation type="submission" date="2017-02" db="EMBL/GenBank/DDBJ databases">
        <authorList>
            <person name="Peterson S.W."/>
        </authorList>
    </citation>
    <scope>NUCLEOTIDE SEQUENCE [LARGE SCALE GENOMIC DNA]</scope>
    <source>
        <strain evidence="7 8">S285</strain>
    </source>
</reference>
<evidence type="ECO:0000256" key="5">
    <source>
        <dbReference type="SAM" id="Phobius"/>
    </source>
</evidence>
<evidence type="ECO:0000259" key="6">
    <source>
        <dbReference type="Pfam" id="PF04932"/>
    </source>
</evidence>
<keyword evidence="3 5" id="KW-1133">Transmembrane helix</keyword>
<dbReference type="OrthoDB" id="4391260at2"/>
<name>A0A1W6MQX0_9HYPH</name>
<sequence>MDRHYRSEPSRYEASNGIQAGERGQWARLWAEEPLETAFFGALIACLAWAPFWYGGDRMFAWGVNGVLFPSLVICYEISLALRGRRHPFALNGILGPFALFFGVVLWIMAQTAGEISSLFSHPLWGMTAEVLQEPVTASISLNRGETGIALVRLLTAASVFWLSLELCRKRERVFLLLWWIVAIVAAYSVYGLVSVAVFSGRMPFFSDVAGSTVVRSAFVGRNHFATYAGMGLIVNIALLFRVYRDAMPENDGTLTAYRLSRFLELTGERGLFLLGSAIAILVALLGSVSRGGILATGLGIFLLYSMIFSRRRRAGKERLETVALVTVAIVGCFAFFGDLIVGRISTEGLTDPSRVALYALTVHAIFDAPLLGFGYGTFQDVFPMYRDPAFGTWELWDKAHNTYLEVWLGLGLLFGTMLIGCLLWLVALCFQGAMKRERDATAAIVATVVSVVVGVHALVDFSVQIEGVAITFMALLGAGVSQSQSSRVSTSD</sequence>
<dbReference type="InterPro" id="IPR051533">
    <property type="entry name" value="WaaL-like"/>
</dbReference>
<evidence type="ECO:0000256" key="2">
    <source>
        <dbReference type="ARBA" id="ARBA00022692"/>
    </source>
</evidence>
<keyword evidence="2 5" id="KW-0812">Transmembrane</keyword>
<feature type="transmembrane region" description="Helical" evidence="5">
    <location>
        <begin position="322"/>
        <end position="342"/>
    </location>
</feature>